<keyword evidence="4" id="KW-1185">Reference proteome</keyword>
<dbReference type="SMR" id="A0A7I8WNB6"/>
<dbReference type="Proteomes" id="UP000659654">
    <property type="component" value="Unassembled WGS sequence"/>
</dbReference>
<feature type="compositionally biased region" description="Basic and acidic residues" evidence="1">
    <location>
        <begin position="275"/>
        <end position="295"/>
    </location>
</feature>
<feature type="chain" id="PRO_5036204396" evidence="2">
    <location>
        <begin position="19"/>
        <end position="356"/>
    </location>
</feature>
<protein>
    <submittedName>
        <fullName evidence="3">(pine wood nematode) hypothetical protein</fullName>
    </submittedName>
</protein>
<gene>
    <name evidence="3" type="ORF">BXYJ_LOCUS3054</name>
</gene>
<feature type="region of interest" description="Disordered" evidence="1">
    <location>
        <begin position="322"/>
        <end position="356"/>
    </location>
</feature>
<proteinExistence type="predicted"/>
<name>A0A7I8WNB6_BURXY</name>
<evidence type="ECO:0000313" key="4">
    <source>
        <dbReference type="Proteomes" id="UP000659654"/>
    </source>
</evidence>
<dbReference type="EMBL" id="CAJFDI010000002">
    <property type="protein sequence ID" value="CAD5213486.1"/>
    <property type="molecule type" value="Genomic_DNA"/>
</dbReference>
<sequence length="356" mass="38926">MKLAIGCLALLAVAQVQAQLPARDVIQKLLKRSGIDISAYSSHDFDLDAQRNVLELLQKYNLYDELVSALNKAHDLLIALNDQKDIEGPKLGLVITALKGLRHRLAAKANEDELRVLDGEIDVLSAVRRDGTNALALKKANAILKAGRPDLNISNADLKKSFLKNILESYQSAAPQGGRNPRQVVRASIDALLNLDAAHPLSSSLGQLIAALKEQNDFAQKINHGNGTEIGKQIAVLELAKAHQDDSILDGLSGKALSLYEDLVENLKDLKKELKTKESKKTTELSEQPNRKGEPTPEIATAKIFGPALALNSQSQGQICSSGSRFRLEDRAKRRSQEPAPEPWQSLAKAFMDFNR</sequence>
<dbReference type="Proteomes" id="UP000582659">
    <property type="component" value="Unassembled WGS sequence"/>
</dbReference>
<dbReference type="EMBL" id="CAJFCV020000002">
    <property type="protein sequence ID" value="CAG9092647.1"/>
    <property type="molecule type" value="Genomic_DNA"/>
</dbReference>
<comment type="caution">
    <text evidence="3">The sequence shown here is derived from an EMBL/GenBank/DDBJ whole genome shotgun (WGS) entry which is preliminary data.</text>
</comment>
<evidence type="ECO:0000256" key="2">
    <source>
        <dbReference type="SAM" id="SignalP"/>
    </source>
</evidence>
<feature type="signal peptide" evidence="2">
    <location>
        <begin position="1"/>
        <end position="18"/>
    </location>
</feature>
<accession>A0A7I8WNB6</accession>
<feature type="compositionally biased region" description="Basic and acidic residues" evidence="1">
    <location>
        <begin position="326"/>
        <end position="337"/>
    </location>
</feature>
<evidence type="ECO:0000256" key="1">
    <source>
        <dbReference type="SAM" id="MobiDB-lite"/>
    </source>
</evidence>
<organism evidence="3 4">
    <name type="scientific">Bursaphelenchus xylophilus</name>
    <name type="common">Pinewood nematode worm</name>
    <name type="synonym">Aphelenchoides xylophilus</name>
    <dbReference type="NCBI Taxonomy" id="6326"/>
    <lineage>
        <taxon>Eukaryota</taxon>
        <taxon>Metazoa</taxon>
        <taxon>Ecdysozoa</taxon>
        <taxon>Nematoda</taxon>
        <taxon>Chromadorea</taxon>
        <taxon>Rhabditida</taxon>
        <taxon>Tylenchina</taxon>
        <taxon>Tylenchomorpha</taxon>
        <taxon>Aphelenchoidea</taxon>
        <taxon>Aphelenchoididae</taxon>
        <taxon>Bursaphelenchus</taxon>
    </lineage>
</organism>
<reference evidence="3" key="1">
    <citation type="submission" date="2020-09" db="EMBL/GenBank/DDBJ databases">
        <authorList>
            <person name="Kikuchi T."/>
        </authorList>
    </citation>
    <scope>NUCLEOTIDE SEQUENCE</scope>
    <source>
        <strain evidence="3">Ka4C1</strain>
    </source>
</reference>
<keyword evidence="2" id="KW-0732">Signal</keyword>
<feature type="region of interest" description="Disordered" evidence="1">
    <location>
        <begin position="275"/>
        <end position="297"/>
    </location>
</feature>
<evidence type="ECO:0000313" key="3">
    <source>
        <dbReference type="EMBL" id="CAD5213486.1"/>
    </source>
</evidence>
<dbReference type="AlphaFoldDB" id="A0A7I8WNB6"/>